<protein>
    <submittedName>
        <fullName evidence="7">Cytochrome c</fullName>
    </submittedName>
</protein>
<dbReference type="SUPFAM" id="SSF46626">
    <property type="entry name" value="Cytochrome c"/>
    <property type="match status" value="1"/>
</dbReference>
<evidence type="ECO:0000256" key="2">
    <source>
        <dbReference type="ARBA" id="ARBA00022723"/>
    </source>
</evidence>
<keyword evidence="2 4" id="KW-0479">Metal-binding</keyword>
<sequence length="226" mass="25418">MSVGWLEVVVATLFLSVVVSLVLARGRHWLEPGFWKVAAIITSSVMVITLILLSVDTVRKVSMGSKRVPQPSVINREIGYVYNPDRRAMEPVFGKEVGLFGKVWSEEEAERLIVKGKLVIQSRNCMDCHTLLGNGAYYAPDLTKAWLDPKWEKQIMPATGAKSKEEAMKIFLMHPDKYPTWFRRMPNLTLSEEEAVAVVAYLKCMSAIDTNGFPANFPEVKVSQIQ</sequence>
<evidence type="ECO:0000256" key="5">
    <source>
        <dbReference type="SAM" id="Phobius"/>
    </source>
</evidence>
<name>A0A7C5SZ34_9AQUI</name>
<proteinExistence type="predicted"/>
<evidence type="ECO:0000256" key="3">
    <source>
        <dbReference type="ARBA" id="ARBA00023004"/>
    </source>
</evidence>
<evidence type="ECO:0000256" key="4">
    <source>
        <dbReference type="PROSITE-ProRule" id="PRU00433"/>
    </source>
</evidence>
<dbReference type="GO" id="GO:0009055">
    <property type="term" value="F:electron transfer activity"/>
    <property type="evidence" value="ECO:0007669"/>
    <property type="project" value="InterPro"/>
</dbReference>
<evidence type="ECO:0000256" key="1">
    <source>
        <dbReference type="ARBA" id="ARBA00022617"/>
    </source>
</evidence>
<dbReference type="GO" id="GO:0046872">
    <property type="term" value="F:metal ion binding"/>
    <property type="evidence" value="ECO:0007669"/>
    <property type="project" value="UniProtKB-KW"/>
</dbReference>
<gene>
    <name evidence="7" type="ORF">ENN04_02685</name>
</gene>
<keyword evidence="1 4" id="KW-0349">Heme</keyword>
<reference evidence="7" key="1">
    <citation type="journal article" date="2020" name="mSystems">
        <title>Genome- and Community-Level Interaction Insights into Carbon Utilization and Element Cycling Functions of Hydrothermarchaeota in Hydrothermal Sediment.</title>
        <authorList>
            <person name="Zhou Z."/>
            <person name="Liu Y."/>
            <person name="Xu W."/>
            <person name="Pan J."/>
            <person name="Luo Z.H."/>
            <person name="Li M."/>
        </authorList>
    </citation>
    <scope>NUCLEOTIDE SEQUENCE [LARGE SCALE GENOMIC DNA]</scope>
    <source>
        <strain evidence="7">SpSt-114</strain>
    </source>
</reference>
<evidence type="ECO:0000259" key="6">
    <source>
        <dbReference type="PROSITE" id="PS51007"/>
    </source>
</evidence>
<keyword evidence="5" id="KW-1133">Transmembrane helix</keyword>
<dbReference type="Gene3D" id="1.10.760.10">
    <property type="entry name" value="Cytochrome c-like domain"/>
    <property type="match status" value="1"/>
</dbReference>
<comment type="caution">
    <text evidence="7">The sequence shown here is derived from an EMBL/GenBank/DDBJ whole genome shotgun (WGS) entry which is preliminary data.</text>
</comment>
<feature type="transmembrane region" description="Helical" evidence="5">
    <location>
        <begin position="34"/>
        <end position="55"/>
    </location>
</feature>
<dbReference type="GO" id="GO:0020037">
    <property type="term" value="F:heme binding"/>
    <property type="evidence" value="ECO:0007669"/>
    <property type="project" value="InterPro"/>
</dbReference>
<dbReference type="Pfam" id="PF00034">
    <property type="entry name" value="Cytochrom_C"/>
    <property type="match status" value="1"/>
</dbReference>
<keyword evidence="5" id="KW-0812">Transmembrane</keyword>
<dbReference type="EMBL" id="DSAC01000035">
    <property type="protein sequence ID" value="HHO73526.1"/>
    <property type="molecule type" value="Genomic_DNA"/>
</dbReference>
<keyword evidence="5" id="KW-0472">Membrane</keyword>
<dbReference type="InterPro" id="IPR036909">
    <property type="entry name" value="Cyt_c-like_dom_sf"/>
</dbReference>
<keyword evidence="3 4" id="KW-0408">Iron</keyword>
<dbReference type="PROSITE" id="PS51007">
    <property type="entry name" value="CYTC"/>
    <property type="match status" value="1"/>
</dbReference>
<feature type="domain" description="Cytochrome c" evidence="6">
    <location>
        <begin position="111"/>
        <end position="206"/>
    </location>
</feature>
<organism evidence="7">
    <name type="scientific">Thermocrinis ruber</name>
    <dbReference type="NCBI Taxonomy" id="75906"/>
    <lineage>
        <taxon>Bacteria</taxon>
        <taxon>Pseudomonadati</taxon>
        <taxon>Aquificota</taxon>
        <taxon>Aquificia</taxon>
        <taxon>Aquificales</taxon>
        <taxon>Aquificaceae</taxon>
        <taxon>Thermocrinis</taxon>
    </lineage>
</organism>
<dbReference type="AlphaFoldDB" id="A0A7C5SZ34"/>
<evidence type="ECO:0000313" key="7">
    <source>
        <dbReference type="EMBL" id="HHO73526.1"/>
    </source>
</evidence>
<dbReference type="InterPro" id="IPR009056">
    <property type="entry name" value="Cyt_c-like_dom"/>
</dbReference>
<accession>A0A7C5SZ34</accession>